<dbReference type="PANTHER" id="PTHR30363">
    <property type="entry name" value="HTH-TYPE TRANSCRIPTIONAL REGULATOR SRLR-RELATED"/>
    <property type="match status" value="1"/>
</dbReference>
<dbReference type="Proteomes" id="UP000238045">
    <property type="component" value="Unassembled WGS sequence"/>
</dbReference>
<accession>A0A2S9EPA4</accession>
<keyword evidence="1" id="KW-0805">Transcription regulation</keyword>
<organism evidence="5 6">
    <name type="scientific">Pseudomonas poae</name>
    <dbReference type="NCBI Taxonomy" id="200451"/>
    <lineage>
        <taxon>Bacteria</taxon>
        <taxon>Pseudomonadati</taxon>
        <taxon>Pseudomonadota</taxon>
        <taxon>Gammaproteobacteria</taxon>
        <taxon>Pseudomonadales</taxon>
        <taxon>Pseudomonadaceae</taxon>
        <taxon>Pseudomonas</taxon>
    </lineage>
</organism>
<keyword evidence="6" id="KW-1185">Reference proteome</keyword>
<evidence type="ECO:0000256" key="3">
    <source>
        <dbReference type="ARBA" id="ARBA00023163"/>
    </source>
</evidence>
<dbReference type="InterPro" id="IPR014036">
    <property type="entry name" value="DeoR-like_C"/>
</dbReference>
<proteinExistence type="predicted"/>
<dbReference type="PANTHER" id="PTHR30363:SF8">
    <property type="entry name" value="DEOXYRIBOSE OPERON REPRESSOR"/>
    <property type="match status" value="1"/>
</dbReference>
<name>A0A2S9EPA4_9PSED</name>
<dbReference type="GO" id="GO:0003677">
    <property type="term" value="F:DNA binding"/>
    <property type="evidence" value="ECO:0007669"/>
    <property type="project" value="UniProtKB-KW"/>
</dbReference>
<keyword evidence="2 5" id="KW-0238">DNA-binding</keyword>
<sequence length="252" mass="27524">MDSKKTERFKAMHKALQGEAAVHLRDMAALLGVSEMTLRRDLVDNVQGLRLLGGHITRSGAPEPDYQVAEQDLRNIAEKRQIGQRAASLVRPGDTIFIDCGTTTPFIVDALPDDLEFTALCNSLNVLLKLQQKPLCTVILCGGMLDRRNLVFESRAEAGIIDGIRVAWAFISAAGVSAAQGVTCYNLNEVDVKQRVMARAQTCVLVADHTKFEQVRAAHFADLADFQRVISDPGLSQAQQHIIQEGGATLMV</sequence>
<keyword evidence="3" id="KW-0804">Transcription</keyword>
<dbReference type="InterPro" id="IPR037171">
    <property type="entry name" value="NagB/RpiA_transferase-like"/>
</dbReference>
<evidence type="ECO:0000256" key="1">
    <source>
        <dbReference type="ARBA" id="ARBA00023015"/>
    </source>
</evidence>
<dbReference type="GO" id="GO:0003700">
    <property type="term" value="F:DNA-binding transcription factor activity"/>
    <property type="evidence" value="ECO:0007669"/>
    <property type="project" value="InterPro"/>
</dbReference>
<gene>
    <name evidence="5" type="ORF">CQZ99_14130</name>
</gene>
<dbReference type="NCBIfam" id="NF007961">
    <property type="entry name" value="PRK10681.1"/>
    <property type="match status" value="1"/>
</dbReference>
<reference evidence="5 6" key="1">
    <citation type="submission" date="2017-09" db="EMBL/GenBank/DDBJ databases">
        <title>Genomic, metabolic, and phenotypic characteristics of bacterial isolates from the natural microbiome of the model nematode Caenorhabditis elegans.</title>
        <authorList>
            <person name="Zimmermann J."/>
            <person name="Obeng N."/>
            <person name="Yang W."/>
            <person name="Obeng O."/>
            <person name="Kissoyan K."/>
            <person name="Pees B."/>
            <person name="Dirksen P."/>
            <person name="Hoppner M."/>
            <person name="Franke A."/>
            <person name="Rosenstiel P."/>
            <person name="Leippe M."/>
            <person name="Dierking K."/>
            <person name="Kaleta C."/>
            <person name="Schulenburg H."/>
        </authorList>
    </citation>
    <scope>NUCLEOTIDE SEQUENCE [LARGE SCALE GENOMIC DNA]</scope>
    <source>
        <strain evidence="5 6">MYb117</strain>
    </source>
</reference>
<dbReference type="EMBL" id="PCQL01000013">
    <property type="protein sequence ID" value="PRC17430.1"/>
    <property type="molecule type" value="Genomic_DNA"/>
</dbReference>
<dbReference type="PROSITE" id="PS00894">
    <property type="entry name" value="HTH_DEOR_1"/>
    <property type="match status" value="1"/>
</dbReference>
<dbReference type="Pfam" id="PF08220">
    <property type="entry name" value="HTH_DeoR"/>
    <property type="match status" value="1"/>
</dbReference>
<dbReference type="SUPFAM" id="SSF100950">
    <property type="entry name" value="NagB/RpiA/CoA transferase-like"/>
    <property type="match status" value="1"/>
</dbReference>
<evidence type="ECO:0000313" key="5">
    <source>
        <dbReference type="EMBL" id="PRC17430.1"/>
    </source>
</evidence>
<dbReference type="Pfam" id="PF00455">
    <property type="entry name" value="DeoRC"/>
    <property type="match status" value="1"/>
</dbReference>
<dbReference type="InterPro" id="IPR018356">
    <property type="entry name" value="Tscrpt_reg_HTH_DeoR_CS"/>
</dbReference>
<evidence type="ECO:0000256" key="2">
    <source>
        <dbReference type="ARBA" id="ARBA00023125"/>
    </source>
</evidence>
<comment type="caution">
    <text evidence="5">The sequence shown here is derived from an EMBL/GenBank/DDBJ whole genome shotgun (WGS) entry which is preliminary data.</text>
</comment>
<feature type="domain" description="HTH deoR-type" evidence="4">
    <location>
        <begin position="5"/>
        <end position="57"/>
    </location>
</feature>
<dbReference type="AlphaFoldDB" id="A0A2S9EPA4"/>
<protein>
    <submittedName>
        <fullName evidence="5">DNA-binding transcriptional repressor DeoR</fullName>
    </submittedName>
</protein>
<dbReference type="Gene3D" id="3.40.50.1360">
    <property type="match status" value="1"/>
</dbReference>
<evidence type="ECO:0000313" key="6">
    <source>
        <dbReference type="Proteomes" id="UP000238045"/>
    </source>
</evidence>
<dbReference type="InterPro" id="IPR050313">
    <property type="entry name" value="Carb_Metab_HTH_regulators"/>
</dbReference>
<evidence type="ECO:0000259" key="4">
    <source>
        <dbReference type="PROSITE" id="PS51000"/>
    </source>
</evidence>
<dbReference type="PROSITE" id="PS51000">
    <property type="entry name" value="HTH_DEOR_2"/>
    <property type="match status" value="1"/>
</dbReference>
<dbReference type="InterPro" id="IPR001034">
    <property type="entry name" value="DeoR_HTH"/>
</dbReference>
<dbReference type="SMART" id="SM01134">
    <property type="entry name" value="DeoRC"/>
    <property type="match status" value="1"/>
</dbReference>
<dbReference type="RefSeq" id="WP_105697301.1">
    <property type="nucleotide sequence ID" value="NZ_CP159260.1"/>
</dbReference>